<evidence type="ECO:0000313" key="1">
    <source>
        <dbReference type="EMBL" id="MYR33832.1"/>
    </source>
</evidence>
<dbReference type="RefSeq" id="WP_161111323.1">
    <property type="nucleotide sequence ID" value="NZ_WWHY01000001.1"/>
</dbReference>
<evidence type="ECO:0008006" key="3">
    <source>
        <dbReference type="Google" id="ProtNLM"/>
    </source>
</evidence>
<reference evidence="1 2" key="1">
    <citation type="journal article" date="2019" name="Nat. Commun.">
        <title>The antimicrobial potential of Streptomyces from insect microbiomes.</title>
        <authorList>
            <person name="Chevrette M.G."/>
            <person name="Carlson C.M."/>
            <person name="Ortega H.E."/>
            <person name="Thomas C."/>
            <person name="Ananiev G.E."/>
            <person name="Barns K.J."/>
            <person name="Book A.J."/>
            <person name="Cagnazzo J."/>
            <person name="Carlos C."/>
            <person name="Flanigan W."/>
            <person name="Grubbs K.J."/>
            <person name="Horn H.A."/>
            <person name="Hoffmann F.M."/>
            <person name="Klassen J.L."/>
            <person name="Knack J.J."/>
            <person name="Lewin G.R."/>
            <person name="McDonald B.R."/>
            <person name="Muller L."/>
            <person name="Melo W.G.P."/>
            <person name="Pinto-Tomas A.A."/>
            <person name="Schmitz A."/>
            <person name="Wendt-Pienkowski E."/>
            <person name="Wildman S."/>
            <person name="Zhao M."/>
            <person name="Zhang F."/>
            <person name="Bugni T.S."/>
            <person name="Andes D.R."/>
            <person name="Pupo M.T."/>
            <person name="Currie C.R."/>
        </authorList>
    </citation>
    <scope>NUCLEOTIDE SEQUENCE [LARGE SCALE GENOMIC DNA]</scope>
    <source>
        <strain evidence="1 2">SID5840</strain>
    </source>
</reference>
<protein>
    <recommendedName>
        <fullName evidence="3">GE37468 family thiazolyl peptide</fullName>
    </recommendedName>
</protein>
<sequence length="71" mass="7005">MSIETHLSNSLGDLPVEEFSTTDEGVLGFGADQPGGIESLGSTLAMMEIGASGSGGGCCSCCSCCPCCCCS</sequence>
<gene>
    <name evidence="1" type="ORF">GTW20_16605</name>
</gene>
<dbReference type="AlphaFoldDB" id="A0A7K2IV27"/>
<dbReference type="EMBL" id="WWHY01000001">
    <property type="protein sequence ID" value="MYR33832.1"/>
    <property type="molecule type" value="Genomic_DNA"/>
</dbReference>
<organism evidence="1 2">
    <name type="scientific">Nocardiopsis alba</name>
    <dbReference type="NCBI Taxonomy" id="53437"/>
    <lineage>
        <taxon>Bacteria</taxon>
        <taxon>Bacillati</taxon>
        <taxon>Actinomycetota</taxon>
        <taxon>Actinomycetes</taxon>
        <taxon>Streptosporangiales</taxon>
        <taxon>Nocardiopsidaceae</taxon>
        <taxon>Nocardiopsis</taxon>
    </lineage>
</organism>
<comment type="caution">
    <text evidence="1">The sequence shown here is derived from an EMBL/GenBank/DDBJ whole genome shotgun (WGS) entry which is preliminary data.</text>
</comment>
<name>A0A7K2IV27_9ACTN</name>
<dbReference type="Proteomes" id="UP000467124">
    <property type="component" value="Unassembled WGS sequence"/>
</dbReference>
<accession>A0A7K2IV27</accession>
<evidence type="ECO:0000313" key="2">
    <source>
        <dbReference type="Proteomes" id="UP000467124"/>
    </source>
</evidence>
<proteinExistence type="predicted"/>